<dbReference type="EMBL" id="JANUGW010000007">
    <property type="protein sequence ID" value="MCS0582374.1"/>
    <property type="molecule type" value="Genomic_DNA"/>
</dbReference>
<name>A0ABT1ZR44_9BURK</name>
<dbReference type="RefSeq" id="WP_258816948.1">
    <property type="nucleotide sequence ID" value="NZ_JANUGW010000007.1"/>
</dbReference>
<protein>
    <recommendedName>
        <fullName evidence="4">DUF4402 domain-containing protein</fullName>
    </recommendedName>
</protein>
<evidence type="ECO:0000313" key="3">
    <source>
        <dbReference type="Proteomes" id="UP001204151"/>
    </source>
</evidence>
<evidence type="ECO:0008006" key="4">
    <source>
        <dbReference type="Google" id="ProtNLM"/>
    </source>
</evidence>
<sequence length="155" mass="16627">MSPRLRLLAFLLPAMLCGAAWAGPQRLDDDELAQVRGADGVSFAVRLQLNRPDDGTVGDSRLTIGQTVDGRTTYTVLKNVGGLIQMVGLNISAQTAGDGTNYLALTLPAWTKFTDTGFESLSVQADPRGPVTDSLGRVTLNGELQMQGQLRLWSH</sequence>
<organism evidence="2 3">
    <name type="scientific">Massilia pinisoli</name>
    <dbReference type="NCBI Taxonomy" id="1772194"/>
    <lineage>
        <taxon>Bacteria</taxon>
        <taxon>Pseudomonadati</taxon>
        <taxon>Pseudomonadota</taxon>
        <taxon>Betaproteobacteria</taxon>
        <taxon>Burkholderiales</taxon>
        <taxon>Oxalobacteraceae</taxon>
        <taxon>Telluria group</taxon>
        <taxon>Massilia</taxon>
    </lineage>
</organism>
<feature type="signal peptide" evidence="1">
    <location>
        <begin position="1"/>
        <end position="22"/>
    </location>
</feature>
<evidence type="ECO:0000256" key="1">
    <source>
        <dbReference type="SAM" id="SignalP"/>
    </source>
</evidence>
<dbReference type="Proteomes" id="UP001204151">
    <property type="component" value="Unassembled WGS sequence"/>
</dbReference>
<keyword evidence="3" id="KW-1185">Reference proteome</keyword>
<accession>A0ABT1ZR44</accession>
<comment type="caution">
    <text evidence="2">The sequence shown here is derived from an EMBL/GenBank/DDBJ whole genome shotgun (WGS) entry which is preliminary data.</text>
</comment>
<keyword evidence="1" id="KW-0732">Signal</keyword>
<reference evidence="2 3" key="1">
    <citation type="submission" date="2022-08" db="EMBL/GenBank/DDBJ databases">
        <title>Reclassification of Massilia species as members of the genera Telluria, Duganella, Pseudoduganella, Mokoshia gen. nov. and Zemynaea gen. nov. using orthogonal and non-orthogonal genome-based approaches.</title>
        <authorList>
            <person name="Bowman J.P."/>
        </authorList>
    </citation>
    <scope>NUCLEOTIDE SEQUENCE [LARGE SCALE GENOMIC DNA]</scope>
    <source>
        <strain evidence="2 3">JCM 31316</strain>
    </source>
</reference>
<evidence type="ECO:0000313" key="2">
    <source>
        <dbReference type="EMBL" id="MCS0582374.1"/>
    </source>
</evidence>
<proteinExistence type="predicted"/>
<gene>
    <name evidence="2" type="ORF">NX784_12305</name>
</gene>
<feature type="chain" id="PRO_5047254429" description="DUF4402 domain-containing protein" evidence="1">
    <location>
        <begin position="23"/>
        <end position="155"/>
    </location>
</feature>